<name>A0AAD1U5A7_EUPCR</name>
<feature type="compositionally biased region" description="Polar residues" evidence="1">
    <location>
        <begin position="33"/>
        <end position="47"/>
    </location>
</feature>
<evidence type="ECO:0000256" key="1">
    <source>
        <dbReference type="SAM" id="MobiDB-lite"/>
    </source>
</evidence>
<dbReference type="EMBL" id="CAMPGE010000772">
    <property type="protein sequence ID" value="CAI2359528.1"/>
    <property type="molecule type" value="Genomic_DNA"/>
</dbReference>
<dbReference type="AlphaFoldDB" id="A0AAD1U5A7"/>
<comment type="caution">
    <text evidence="2">The sequence shown here is derived from an EMBL/GenBank/DDBJ whole genome shotgun (WGS) entry which is preliminary data.</text>
</comment>
<organism evidence="2 3">
    <name type="scientific">Euplotes crassus</name>
    <dbReference type="NCBI Taxonomy" id="5936"/>
    <lineage>
        <taxon>Eukaryota</taxon>
        <taxon>Sar</taxon>
        <taxon>Alveolata</taxon>
        <taxon>Ciliophora</taxon>
        <taxon>Intramacronucleata</taxon>
        <taxon>Spirotrichea</taxon>
        <taxon>Hypotrichia</taxon>
        <taxon>Euplotida</taxon>
        <taxon>Euplotidae</taxon>
        <taxon>Moneuplotes</taxon>
    </lineage>
</organism>
<gene>
    <name evidence="2" type="ORF">ECRASSUSDP1_LOCUS819</name>
</gene>
<accession>A0AAD1U5A7</accession>
<keyword evidence="3" id="KW-1185">Reference proteome</keyword>
<protein>
    <submittedName>
        <fullName evidence="2">Uncharacterized protein</fullName>
    </submittedName>
</protein>
<reference evidence="2" key="1">
    <citation type="submission" date="2023-07" db="EMBL/GenBank/DDBJ databases">
        <authorList>
            <consortium name="AG Swart"/>
            <person name="Singh M."/>
            <person name="Singh A."/>
            <person name="Seah K."/>
            <person name="Emmerich C."/>
        </authorList>
    </citation>
    <scope>NUCLEOTIDE SEQUENCE</scope>
    <source>
        <strain evidence="2">DP1</strain>
    </source>
</reference>
<evidence type="ECO:0000313" key="2">
    <source>
        <dbReference type="EMBL" id="CAI2359528.1"/>
    </source>
</evidence>
<evidence type="ECO:0000313" key="3">
    <source>
        <dbReference type="Proteomes" id="UP001295684"/>
    </source>
</evidence>
<feature type="compositionally biased region" description="Basic and acidic residues" evidence="1">
    <location>
        <begin position="1"/>
        <end position="10"/>
    </location>
</feature>
<proteinExistence type="predicted"/>
<sequence>MTKPSFEREQSVNSEIDNIKQWKHSPTKKIISGHSSNKSSILQSTPQPNKKDFMLKLLAEMDTPKAKLALSRIKNIREINLNGFTSMTEGMTSLPTSALNSGSKNQSLHRFSKGCTQDTIKITSLLRGALSTHEDAKASPKISKESRSKRISLIQKTIQKNIHLKRPESFESTRRNVSEARKISTLAKSKADDNFTENLMFSSKLPELNYLQDKKKLKLQHKYHCSELAAPSTMKFATNTNLFSPPMKNHKAKAVEKTSTLKLRNHSVHIPNFFTPSKPMQMRRSKKNRSNRISFGQKSRLDNIFLKEDEEDNLQGCNDFKDVVKCIQTAFHKKSLGQIKDEIKSINKDNSIKSTRRI</sequence>
<feature type="region of interest" description="Disordered" evidence="1">
    <location>
        <begin position="1"/>
        <end position="47"/>
    </location>
</feature>
<dbReference type="Proteomes" id="UP001295684">
    <property type="component" value="Unassembled WGS sequence"/>
</dbReference>